<sequence>MPTTDYDFHAHFFGDNRRLMTDAEKKRLHAAISTAAEHRDPEGMTLLGRLYYEGFTVAQNYTAARRWFERADTAGDSWGTVYLAYCYYYGRNIPVNYPRARALFAKAAKAGNHCALYKLGDMARDGLAVPVDLPRALACYREALAKITPAIPEYPNIAARIGHLLLAGIDPDAGTADALHWLHIAQEGCYRLLMRGDPYAHLSLPQIEADLAECTALLKAAVADLPQKVRYPGKPS</sequence>
<keyword evidence="2" id="KW-1185">Reference proteome</keyword>
<dbReference type="InterPro" id="IPR006597">
    <property type="entry name" value="Sel1-like"/>
</dbReference>
<proteinExistence type="predicted"/>
<name>E6MG63_9FIRM</name>
<dbReference type="Gene3D" id="1.25.40.10">
    <property type="entry name" value="Tetratricopeptide repeat domain"/>
    <property type="match status" value="1"/>
</dbReference>
<dbReference type="PANTHER" id="PTHR43628:SF1">
    <property type="entry name" value="CHITIN SYNTHASE REGULATORY FACTOR 2-RELATED"/>
    <property type="match status" value="1"/>
</dbReference>
<dbReference type="EMBL" id="AEQN01000016">
    <property type="protein sequence ID" value="EFV01603.1"/>
    <property type="molecule type" value="Genomic_DNA"/>
</dbReference>
<dbReference type="OrthoDB" id="7056571at2"/>
<dbReference type="Pfam" id="PF08238">
    <property type="entry name" value="Sel1"/>
    <property type="match status" value="3"/>
</dbReference>
<dbReference type="Proteomes" id="UP000004754">
    <property type="component" value="Unassembled WGS sequence"/>
</dbReference>
<dbReference type="HOGENOM" id="CLU_000288_36_7_9"/>
<evidence type="ECO:0000313" key="2">
    <source>
        <dbReference type="Proteomes" id="UP000004754"/>
    </source>
</evidence>
<dbReference type="PANTHER" id="PTHR43628">
    <property type="entry name" value="ACTIVATOR OF C KINASE PROTEIN 1-RELATED"/>
    <property type="match status" value="1"/>
</dbReference>
<dbReference type="SMART" id="SM00671">
    <property type="entry name" value="SEL1"/>
    <property type="match status" value="3"/>
</dbReference>
<accession>E6MG63</accession>
<dbReference type="SUPFAM" id="SSF81901">
    <property type="entry name" value="HCP-like"/>
    <property type="match status" value="1"/>
</dbReference>
<reference evidence="1 2" key="1">
    <citation type="submission" date="2010-12" db="EMBL/GenBank/DDBJ databases">
        <authorList>
            <person name="Muzny D."/>
            <person name="Qin X."/>
            <person name="Deng J."/>
            <person name="Jiang H."/>
            <person name="Liu Y."/>
            <person name="Qu J."/>
            <person name="Song X.-Z."/>
            <person name="Zhang L."/>
            <person name="Thornton R."/>
            <person name="Coyle M."/>
            <person name="Francisco L."/>
            <person name="Jackson L."/>
            <person name="Javaid M."/>
            <person name="Korchina V."/>
            <person name="Kovar C."/>
            <person name="Mata R."/>
            <person name="Mathew T."/>
            <person name="Ngo R."/>
            <person name="Nguyen L."/>
            <person name="Nguyen N."/>
            <person name="Okwuonu G."/>
            <person name="Ongeri F."/>
            <person name="Pham C."/>
            <person name="Simmons D."/>
            <person name="Wilczek-Boney K."/>
            <person name="Hale W."/>
            <person name="Jakkamsetti A."/>
            <person name="Pham P."/>
            <person name="Ruth R."/>
            <person name="San Lucas F."/>
            <person name="Warren J."/>
            <person name="Zhang J."/>
            <person name="Zhao Z."/>
            <person name="Zhou C."/>
            <person name="Zhu D."/>
            <person name="Lee S."/>
            <person name="Bess C."/>
            <person name="Blankenburg K."/>
            <person name="Forbes L."/>
            <person name="Fu Q."/>
            <person name="Gubbala S."/>
            <person name="Hirani K."/>
            <person name="Jayaseelan J.C."/>
            <person name="Lara F."/>
            <person name="Munidasa M."/>
            <person name="Palculict T."/>
            <person name="Patil S."/>
            <person name="Pu L.-L."/>
            <person name="Saada N."/>
            <person name="Tang L."/>
            <person name="Weissenberger G."/>
            <person name="Zhu Y."/>
            <person name="Hemphill L."/>
            <person name="Shang Y."/>
            <person name="Youmans B."/>
            <person name="Ayvaz T."/>
            <person name="Ross M."/>
            <person name="Santibanez J."/>
            <person name="Aqrawi P."/>
            <person name="Gross S."/>
            <person name="Joshi V."/>
            <person name="Fowler G."/>
            <person name="Nazareth L."/>
            <person name="Reid J."/>
            <person name="Worley K."/>
            <person name="Petrosino J."/>
            <person name="Highlander S."/>
            <person name="Gibbs R."/>
        </authorList>
    </citation>
    <scope>NUCLEOTIDE SEQUENCE [LARGE SCALE GENOMIC DNA]</scope>
    <source>
        <strain evidence="1 2">ATCC 23263</strain>
    </source>
</reference>
<dbReference type="InterPro" id="IPR052945">
    <property type="entry name" value="Mitotic_Regulator"/>
</dbReference>
<dbReference type="eggNOG" id="COG0790">
    <property type="taxonomic scope" value="Bacteria"/>
</dbReference>
<dbReference type="InterPro" id="IPR011990">
    <property type="entry name" value="TPR-like_helical_dom_sf"/>
</dbReference>
<dbReference type="AlphaFoldDB" id="E6MG63"/>
<gene>
    <name evidence="1" type="ORF">HMP0721_0996</name>
</gene>
<dbReference type="RefSeq" id="WP_006598420.1">
    <property type="nucleotide sequence ID" value="NZ_GL622359.1"/>
</dbReference>
<comment type="caution">
    <text evidence="1">The sequence shown here is derived from an EMBL/GenBank/DDBJ whole genome shotgun (WGS) entry which is preliminary data.</text>
</comment>
<dbReference type="STRING" id="887929.HMP0721_0996"/>
<protein>
    <submittedName>
        <fullName evidence="1">Sel1 repeat protein</fullName>
    </submittedName>
</protein>
<evidence type="ECO:0000313" key="1">
    <source>
        <dbReference type="EMBL" id="EFV01603.1"/>
    </source>
</evidence>
<organism evidence="1 2">
    <name type="scientific">Pseudoramibacter alactolyticus ATCC 23263</name>
    <dbReference type="NCBI Taxonomy" id="887929"/>
    <lineage>
        <taxon>Bacteria</taxon>
        <taxon>Bacillati</taxon>
        <taxon>Bacillota</taxon>
        <taxon>Clostridia</taxon>
        <taxon>Eubacteriales</taxon>
        <taxon>Eubacteriaceae</taxon>
        <taxon>Pseudoramibacter</taxon>
    </lineage>
</organism>